<dbReference type="InterPro" id="IPR013126">
    <property type="entry name" value="Hsp_70_fam"/>
</dbReference>
<sequence length="604" mass="66368">MVVFGLDFGTTFSTLSVLKANEVFVLKQNDSPYIPTYLFFYKNSREVAYGYDAERLLHSKGSEGGFFRDLKRWIGCTERNYASYLEKLAPSYTTSIDSSIDNCDFKIPMLNCFNSSCDMKLSLPDLVASFVRCIVTDGENSFSVKCSGVVCSVPAAFTSTQRNFIMECVSLSGFHCSHIINEPSAAAFSAFRKLSPSERFVMVYDFGGGTFDVSAVSVRNSTFVVKASGGDMNLGGRDVDRALLESIHEKAGVKHVDYTVDISSIKEKVSQALSSFVYDLPVGKEFVSVLVTVEDVSKVVVPFIERTVKIMHSVYKSFIESSLDVSTMNHDRKCSVVTVGGSSYLPGLKNVIEAIPFVDRVVEVPDARSAVSAGCALYSLCLSSNSSMLLVDCATNTLTTPSYTCETIVVVPKGAPIPFSGKRKIFLSKATHSKKFYAALFEGEYQKCALNELVYSHNVPLSDLGVTSDIPRSLPMTLEVQISSVGTVKFDIVTDGGRRYTVGKDRPYDFSSRSAPSRNVVRMSDSLQRRTSSILYSSRSERVRSSIREDVRLKLYSPESELAPNDVVVQCGLNDEEKSDCAKYLDSSVGKIVRGASILKLDLD</sequence>
<dbReference type="SUPFAM" id="SSF53067">
    <property type="entry name" value="Actin-like ATPase domain"/>
    <property type="match status" value="2"/>
</dbReference>
<evidence type="ECO:0000313" key="4">
    <source>
        <dbReference type="EMBL" id="AAX98727.1"/>
    </source>
</evidence>
<keyword evidence="4" id="KW-0346">Stress response</keyword>
<evidence type="ECO:0000256" key="2">
    <source>
        <dbReference type="ARBA" id="ARBA00022840"/>
    </source>
</evidence>
<evidence type="ECO:0000256" key="1">
    <source>
        <dbReference type="ARBA" id="ARBA00022741"/>
    </source>
</evidence>
<keyword evidence="2 3" id="KW-0067">ATP-binding</keyword>
<dbReference type="InterPro" id="IPR043129">
    <property type="entry name" value="ATPase_NBD"/>
</dbReference>
<dbReference type="PRINTS" id="PR00301">
    <property type="entry name" value="HEATSHOCK70"/>
</dbReference>
<dbReference type="GO" id="GO:0005524">
    <property type="term" value="F:ATP binding"/>
    <property type="evidence" value="ECO:0007669"/>
    <property type="project" value="UniProtKB-KW"/>
</dbReference>
<accession>Q52V36</accession>
<keyword evidence="1 3" id="KW-0547">Nucleotide-binding</keyword>
<dbReference type="GO" id="GO:0140662">
    <property type="term" value="F:ATP-dependent protein folding chaperone"/>
    <property type="evidence" value="ECO:0007669"/>
    <property type="project" value="InterPro"/>
</dbReference>
<organism evidence="4">
    <name type="scientific">Mint virus 1</name>
    <dbReference type="NCBI Taxonomy" id="300740"/>
    <lineage>
        <taxon>Viruses</taxon>
        <taxon>Riboviria</taxon>
        <taxon>Orthornavirae</taxon>
        <taxon>Kitrinoviricota</taxon>
        <taxon>Alsuviricetes</taxon>
        <taxon>Martellivirales</taxon>
        <taxon>Closteroviridae</taxon>
        <taxon>Closterovirus</taxon>
        <taxon>Closterovirus menthae</taxon>
    </lineage>
</organism>
<protein>
    <submittedName>
        <fullName evidence="4">Heat shock protein 70-like</fullName>
    </submittedName>
</protein>
<comment type="similarity">
    <text evidence="3">Belongs to the heat shock protein 70 family.</text>
</comment>
<name>Q52V36_9CLOS</name>
<dbReference type="Gene3D" id="3.90.640.10">
    <property type="entry name" value="Actin, Chain A, domain 4"/>
    <property type="match status" value="1"/>
</dbReference>
<dbReference type="SUPFAM" id="SSF100920">
    <property type="entry name" value="Heat shock protein 70kD (HSP70), peptide-binding domain"/>
    <property type="match status" value="1"/>
</dbReference>
<dbReference type="PANTHER" id="PTHR19375">
    <property type="entry name" value="HEAT SHOCK PROTEIN 70KDA"/>
    <property type="match status" value="1"/>
</dbReference>
<evidence type="ECO:0000256" key="3">
    <source>
        <dbReference type="RuleBase" id="RU003322"/>
    </source>
</evidence>
<proteinExistence type="inferred from homology"/>
<reference evidence="4" key="1">
    <citation type="journal article" date="2005" name="Phytopathology">
        <title>Characterization of a Novel Member of the Family Closteroviridae from Mentha spp.</title>
        <authorList>
            <person name="Tzanetakis I.E."/>
            <person name="Postman J.D."/>
            <person name="Martin R.R."/>
        </authorList>
    </citation>
    <scope>NUCLEOTIDE SEQUENCE</scope>
    <source>
        <strain evidence="4">Mint Julep</strain>
    </source>
</reference>
<dbReference type="Gene3D" id="3.30.420.40">
    <property type="match status" value="2"/>
</dbReference>
<dbReference type="EMBL" id="AY902481">
    <property type="protein sequence ID" value="AAX98727.1"/>
    <property type="molecule type" value="Genomic_RNA"/>
</dbReference>
<dbReference type="InterPro" id="IPR029047">
    <property type="entry name" value="HSP70_peptide-bd_sf"/>
</dbReference>
<dbReference type="Pfam" id="PF00012">
    <property type="entry name" value="HSP70"/>
    <property type="match status" value="1"/>
</dbReference>